<reference evidence="1 2" key="1">
    <citation type="submission" date="2018-03" db="EMBL/GenBank/DDBJ databases">
        <title>Genomic Encyclopedia of Archaeal and Bacterial Type Strains, Phase II (KMG-II): from individual species to whole genera.</title>
        <authorList>
            <person name="Goeker M."/>
        </authorList>
    </citation>
    <scope>NUCLEOTIDE SEQUENCE [LARGE SCALE GENOMIC DNA]</scope>
    <source>
        <strain evidence="1 2">DSM 27929</strain>
    </source>
</reference>
<dbReference type="OrthoDB" id="839284at2"/>
<dbReference type="RefSeq" id="WP_106131673.1">
    <property type="nucleotide sequence ID" value="NZ_PVTR01000001.1"/>
</dbReference>
<organism evidence="1 2">
    <name type="scientific">Mongoliibacter ruber</name>
    <dbReference type="NCBI Taxonomy" id="1750599"/>
    <lineage>
        <taxon>Bacteria</taxon>
        <taxon>Pseudomonadati</taxon>
        <taxon>Bacteroidota</taxon>
        <taxon>Cytophagia</taxon>
        <taxon>Cytophagales</taxon>
        <taxon>Cyclobacteriaceae</taxon>
        <taxon>Mongoliibacter</taxon>
    </lineage>
</organism>
<dbReference type="Proteomes" id="UP000238157">
    <property type="component" value="Unassembled WGS sequence"/>
</dbReference>
<protein>
    <submittedName>
        <fullName evidence="1">Uncharacterized protein</fullName>
    </submittedName>
</protein>
<sequence>MKSGFLLSLLLIIVMSCQSDSELDPIDEAQTESEIDLVTEALHKTFFEFEVEGGDQDRAFEDNNEGLHGIYGVSRTDDASSLDGSNRNLFTCFQSIGLSLPQLNQIRGATNNFSSCRNRVARNYSADFANLLQRMEAQRKQLVESHQGSPANLQTQLMELRETFRAELLELKETYSDELKACLKSYIENIRRRLSDTQWKDFKDCVLD</sequence>
<gene>
    <name evidence="1" type="ORF">CLW00_10176</name>
</gene>
<dbReference type="EMBL" id="PVTR01000001">
    <property type="protein sequence ID" value="PRY90417.1"/>
    <property type="molecule type" value="Genomic_DNA"/>
</dbReference>
<dbReference type="PROSITE" id="PS51257">
    <property type="entry name" value="PROKAR_LIPOPROTEIN"/>
    <property type="match status" value="1"/>
</dbReference>
<dbReference type="SUPFAM" id="SSF58113">
    <property type="entry name" value="Apolipoprotein A-I"/>
    <property type="match status" value="1"/>
</dbReference>
<comment type="caution">
    <text evidence="1">The sequence shown here is derived from an EMBL/GenBank/DDBJ whole genome shotgun (WGS) entry which is preliminary data.</text>
</comment>
<dbReference type="AlphaFoldDB" id="A0A2T0WUR7"/>
<accession>A0A2T0WUR7</accession>
<evidence type="ECO:0000313" key="1">
    <source>
        <dbReference type="EMBL" id="PRY90417.1"/>
    </source>
</evidence>
<keyword evidence="2" id="KW-1185">Reference proteome</keyword>
<name>A0A2T0WUR7_9BACT</name>
<proteinExistence type="predicted"/>
<evidence type="ECO:0000313" key="2">
    <source>
        <dbReference type="Proteomes" id="UP000238157"/>
    </source>
</evidence>